<keyword evidence="2" id="KW-0472">Membrane</keyword>
<evidence type="ECO:0000313" key="3">
    <source>
        <dbReference type="EMBL" id="PTV94100.1"/>
    </source>
</evidence>
<feature type="transmembrane region" description="Helical" evidence="2">
    <location>
        <begin position="37"/>
        <end position="56"/>
    </location>
</feature>
<comment type="caution">
    <text evidence="3">The sequence shown here is derived from an EMBL/GenBank/DDBJ whole genome shotgun (WGS) entry which is preliminary data.</text>
</comment>
<dbReference type="RefSeq" id="WP_108141923.1">
    <property type="nucleotide sequence ID" value="NZ_QAXS01000034.1"/>
</dbReference>
<gene>
    <name evidence="3" type="ORF">C8C76_13429</name>
</gene>
<reference evidence="3 4" key="1">
    <citation type="submission" date="2018-04" db="EMBL/GenBank/DDBJ databases">
        <title>Subsurface microbial communities from deep shales in Ohio and West Virginia, USA.</title>
        <authorList>
            <person name="Wrighton K."/>
        </authorList>
    </citation>
    <scope>NUCLEOTIDE SEQUENCE [LARGE SCALE GENOMIC DNA]</scope>
    <source>
        <strain evidence="3 4">WC1</strain>
    </source>
</reference>
<feature type="transmembrane region" description="Helical" evidence="2">
    <location>
        <begin position="6"/>
        <end position="25"/>
    </location>
</feature>
<sequence length="172" mass="20037">MKNKVFQQLWPLMIIFIFSALIVSFTELSELDKILDYVFTHTVFVSLFALALTIYVSNYNSISKVKAEIESRKNENNKKLEEMLKKATKRLNKFYKESREDLIYVFFSLILSFIIISCKKIKFSFLELSKSGNLISGKIINLFSLLLLFSTLYAVYDLLKALVLINGREFLN</sequence>
<name>A0A2T5RGR9_9FIRM</name>
<keyword evidence="1" id="KW-0175">Coiled coil</keyword>
<feature type="transmembrane region" description="Helical" evidence="2">
    <location>
        <begin position="102"/>
        <end position="118"/>
    </location>
</feature>
<dbReference type="AlphaFoldDB" id="A0A2T5RGR9"/>
<organism evidence="3 4">
    <name type="scientific">Halanaerobium saccharolyticum</name>
    <dbReference type="NCBI Taxonomy" id="43595"/>
    <lineage>
        <taxon>Bacteria</taxon>
        <taxon>Bacillati</taxon>
        <taxon>Bacillota</taxon>
        <taxon>Clostridia</taxon>
        <taxon>Halanaerobiales</taxon>
        <taxon>Halanaerobiaceae</taxon>
        <taxon>Halanaerobium</taxon>
    </lineage>
</organism>
<keyword evidence="2" id="KW-1133">Transmembrane helix</keyword>
<evidence type="ECO:0000256" key="2">
    <source>
        <dbReference type="SAM" id="Phobius"/>
    </source>
</evidence>
<proteinExistence type="predicted"/>
<evidence type="ECO:0000313" key="4">
    <source>
        <dbReference type="Proteomes" id="UP000244089"/>
    </source>
</evidence>
<feature type="coiled-coil region" evidence="1">
    <location>
        <begin position="62"/>
        <end position="97"/>
    </location>
</feature>
<accession>A0A2T5RGR9</accession>
<dbReference type="Proteomes" id="UP000244089">
    <property type="component" value="Unassembled WGS sequence"/>
</dbReference>
<dbReference type="EMBL" id="QAXS01000034">
    <property type="protein sequence ID" value="PTV94100.1"/>
    <property type="molecule type" value="Genomic_DNA"/>
</dbReference>
<keyword evidence="2" id="KW-0812">Transmembrane</keyword>
<protein>
    <submittedName>
        <fullName evidence="3">Uncharacterized protein</fullName>
    </submittedName>
</protein>
<evidence type="ECO:0000256" key="1">
    <source>
        <dbReference type="SAM" id="Coils"/>
    </source>
</evidence>
<feature type="transmembrane region" description="Helical" evidence="2">
    <location>
        <begin position="139"/>
        <end position="156"/>
    </location>
</feature>